<keyword evidence="3" id="KW-0808">Transferase</keyword>
<dbReference type="SUPFAM" id="SSF53448">
    <property type="entry name" value="Nucleotide-diphospho-sugar transferases"/>
    <property type="match status" value="1"/>
</dbReference>
<evidence type="ECO:0000256" key="1">
    <source>
        <dbReference type="ARBA" id="ARBA00022842"/>
    </source>
</evidence>
<dbReference type="CDD" id="cd04182">
    <property type="entry name" value="GT_2_like_f"/>
    <property type="match status" value="1"/>
</dbReference>
<gene>
    <name evidence="3" type="primary">glmU_1</name>
    <name evidence="3" type="ORF">LMG23992_01130</name>
</gene>
<dbReference type="InterPro" id="IPR029044">
    <property type="entry name" value="Nucleotide-diphossugar_trans"/>
</dbReference>
<sequence>MSGHDATAATAAPPVFSAVLLAAGLSARMGGPHKLLMEIGGQPVVRRTAIALLDAGPAEVVVVTGHHREAVQAALHGLPLRFWFNPRYADGQMTSVAAGVASLAQPCDVVLVCLADQVLLTAADYLEIVHAFAGRPHGSIVVPWHAGQRGNPVAFAAWHAPQVIGGQVNPGCRHLIADHPDEVFVHQAAHARFTTDLDTPEDFARISALFSAAPAACHSG</sequence>
<dbReference type="EMBL" id="CAJZAI010000002">
    <property type="protein sequence ID" value="CAG9168436.1"/>
    <property type="molecule type" value="Genomic_DNA"/>
</dbReference>
<dbReference type="PANTHER" id="PTHR43777">
    <property type="entry name" value="MOLYBDENUM COFACTOR CYTIDYLYLTRANSFERASE"/>
    <property type="match status" value="1"/>
</dbReference>
<dbReference type="Proteomes" id="UP000727654">
    <property type="component" value="Unassembled WGS sequence"/>
</dbReference>
<dbReference type="PANTHER" id="PTHR43777:SF1">
    <property type="entry name" value="MOLYBDENUM COFACTOR CYTIDYLYLTRANSFERASE"/>
    <property type="match status" value="1"/>
</dbReference>
<reference evidence="3 4" key="1">
    <citation type="submission" date="2021-08" db="EMBL/GenBank/DDBJ databases">
        <authorList>
            <person name="Peeters C."/>
        </authorList>
    </citation>
    <scope>NUCLEOTIDE SEQUENCE [LARGE SCALE GENOMIC DNA]</scope>
    <source>
        <strain evidence="3 4">LMG 23992</strain>
    </source>
</reference>
<keyword evidence="1" id="KW-0460">Magnesium</keyword>
<keyword evidence="3" id="KW-0548">Nucleotidyltransferase</keyword>
<comment type="caution">
    <text evidence="3">The sequence shown here is derived from an EMBL/GenBank/DDBJ whole genome shotgun (WGS) entry which is preliminary data.</text>
</comment>
<dbReference type="GO" id="GO:0003977">
    <property type="term" value="F:UDP-N-acetylglucosamine diphosphorylase activity"/>
    <property type="evidence" value="ECO:0007669"/>
    <property type="project" value="UniProtKB-EC"/>
</dbReference>
<evidence type="ECO:0000313" key="3">
    <source>
        <dbReference type="EMBL" id="CAG9168436.1"/>
    </source>
</evidence>
<dbReference type="InterPro" id="IPR025877">
    <property type="entry name" value="MobA-like_NTP_Trfase"/>
</dbReference>
<dbReference type="RefSeq" id="WP_224078796.1">
    <property type="nucleotide sequence ID" value="NZ_CAJZAI010000002.1"/>
</dbReference>
<accession>A0ABN7Y7M3</accession>
<protein>
    <submittedName>
        <fullName evidence="3">Bifunctional protein GlmU</fullName>
        <ecNumber evidence="3">2.7.7.23</ecNumber>
    </submittedName>
</protein>
<organism evidence="3 4">
    <name type="scientific">Cupriavidus laharis</name>
    <dbReference type="NCBI Taxonomy" id="151654"/>
    <lineage>
        <taxon>Bacteria</taxon>
        <taxon>Pseudomonadati</taxon>
        <taxon>Pseudomonadota</taxon>
        <taxon>Betaproteobacteria</taxon>
        <taxon>Burkholderiales</taxon>
        <taxon>Burkholderiaceae</taxon>
        <taxon>Cupriavidus</taxon>
    </lineage>
</organism>
<dbReference type="EC" id="2.7.7.23" evidence="3"/>
<name>A0ABN7Y7M3_9BURK</name>
<proteinExistence type="predicted"/>
<evidence type="ECO:0000313" key="4">
    <source>
        <dbReference type="Proteomes" id="UP000727654"/>
    </source>
</evidence>
<keyword evidence="4" id="KW-1185">Reference proteome</keyword>
<feature type="domain" description="MobA-like NTP transferase" evidence="2">
    <location>
        <begin position="18"/>
        <end position="179"/>
    </location>
</feature>
<dbReference type="Gene3D" id="3.90.550.10">
    <property type="entry name" value="Spore Coat Polysaccharide Biosynthesis Protein SpsA, Chain A"/>
    <property type="match status" value="1"/>
</dbReference>
<evidence type="ECO:0000259" key="2">
    <source>
        <dbReference type="Pfam" id="PF12804"/>
    </source>
</evidence>
<dbReference type="Pfam" id="PF12804">
    <property type="entry name" value="NTP_transf_3"/>
    <property type="match status" value="1"/>
</dbReference>